<evidence type="ECO:0000313" key="2">
    <source>
        <dbReference type="EMBL" id="XCP93969.1"/>
    </source>
</evidence>
<dbReference type="AlphaFoldDB" id="A0AAU8NAH5"/>
<keyword evidence="2" id="KW-0808">Transferase</keyword>
<dbReference type="InterPro" id="IPR029063">
    <property type="entry name" value="SAM-dependent_MTases_sf"/>
</dbReference>
<dbReference type="CDD" id="cd02440">
    <property type="entry name" value="AdoMet_MTases"/>
    <property type="match status" value="1"/>
</dbReference>
<name>A0AAU8NAH5_9BACL</name>
<sequence>MLNKLELLFRMVWYKMTNKHANNTKDYDKASGDYDSFFSKIMGEHSIHLLDKINITPGQDILELACGTGYITNEIAQRLQGKGSITTVDLSNGMLEVARSKLLNYPSLKVNLQLNDMMTFLKQTPSSSFDTVVCGWAICYTNPVLFMREVKRVLKPEGKVGIIETRVDSEKVLMDAFEKVLSLNPSYLQRYIKVELPQNPTVLNKWFLRGNLQTLHSWEGEQPIPCQSSDDAMEWVLRSGAAAGFLDVIDREKEDEILDQIKKQLDHVLHLEKKLDLSHTFVAGIARKEIS</sequence>
<dbReference type="PANTHER" id="PTHR42912:SF80">
    <property type="entry name" value="METHYLTRANSFERASE DOMAIN-CONTAINING PROTEIN"/>
    <property type="match status" value="1"/>
</dbReference>
<dbReference type="SUPFAM" id="SSF53335">
    <property type="entry name" value="S-adenosyl-L-methionine-dependent methyltransferases"/>
    <property type="match status" value="1"/>
</dbReference>
<reference evidence="2" key="1">
    <citation type="submission" date="2024-05" db="EMBL/GenBank/DDBJ databases">
        <title>Draft genome assemblies of 36 bacteria isolated from hibernating arctic ground squirrels.</title>
        <authorList>
            <person name="McKee H."/>
            <person name="Mullen L."/>
            <person name="Drown D.M."/>
            <person name="Duddleston K.N."/>
        </authorList>
    </citation>
    <scope>NUCLEOTIDE SEQUENCE</scope>
    <source>
        <strain evidence="2">AN1007</strain>
    </source>
</reference>
<dbReference type="GO" id="GO:0008168">
    <property type="term" value="F:methyltransferase activity"/>
    <property type="evidence" value="ECO:0007669"/>
    <property type="project" value="UniProtKB-KW"/>
</dbReference>
<gene>
    <name evidence="2" type="ORF">ABXS70_22700</name>
</gene>
<dbReference type="InterPro" id="IPR050508">
    <property type="entry name" value="Methyltransf_Superfamily"/>
</dbReference>
<dbReference type="InterPro" id="IPR041698">
    <property type="entry name" value="Methyltransf_25"/>
</dbReference>
<keyword evidence="2" id="KW-0489">Methyltransferase</keyword>
<dbReference type="GO" id="GO:0032259">
    <property type="term" value="P:methylation"/>
    <property type="evidence" value="ECO:0007669"/>
    <property type="project" value="UniProtKB-KW"/>
</dbReference>
<organism evidence="2">
    <name type="scientific">Paenibacillus sp. AN1007</name>
    <dbReference type="NCBI Taxonomy" id="3151385"/>
    <lineage>
        <taxon>Bacteria</taxon>
        <taxon>Bacillati</taxon>
        <taxon>Bacillota</taxon>
        <taxon>Bacilli</taxon>
        <taxon>Bacillales</taxon>
        <taxon>Paenibacillaceae</taxon>
        <taxon>Paenibacillus</taxon>
    </lineage>
</organism>
<dbReference type="EC" id="2.1.-.-" evidence="2"/>
<dbReference type="Pfam" id="PF13649">
    <property type="entry name" value="Methyltransf_25"/>
    <property type="match status" value="1"/>
</dbReference>
<dbReference type="PANTHER" id="PTHR42912">
    <property type="entry name" value="METHYLTRANSFERASE"/>
    <property type="match status" value="1"/>
</dbReference>
<evidence type="ECO:0000259" key="1">
    <source>
        <dbReference type="Pfam" id="PF13649"/>
    </source>
</evidence>
<accession>A0AAU8NAH5</accession>
<protein>
    <submittedName>
        <fullName evidence="2">Class I SAM-dependent methyltransferase</fullName>
        <ecNumber evidence="2">2.1.-.-</ecNumber>
    </submittedName>
</protein>
<dbReference type="RefSeq" id="WP_342554133.1">
    <property type="nucleotide sequence ID" value="NZ_CP159992.1"/>
</dbReference>
<dbReference type="Gene3D" id="3.40.50.150">
    <property type="entry name" value="Vaccinia Virus protein VP39"/>
    <property type="match status" value="1"/>
</dbReference>
<dbReference type="EMBL" id="CP159992">
    <property type="protein sequence ID" value="XCP93969.1"/>
    <property type="molecule type" value="Genomic_DNA"/>
</dbReference>
<feature type="domain" description="Methyltransferase" evidence="1">
    <location>
        <begin position="61"/>
        <end position="158"/>
    </location>
</feature>
<proteinExistence type="predicted"/>